<dbReference type="EMBL" id="JRKL02003622">
    <property type="protein sequence ID" value="KAF3954678.1"/>
    <property type="molecule type" value="Genomic_DNA"/>
</dbReference>
<dbReference type="InterPro" id="IPR008271">
    <property type="entry name" value="Ser/Thr_kinase_AS"/>
</dbReference>
<gene>
    <name evidence="19" type="ORF">CMV_020006</name>
</gene>
<dbReference type="SMART" id="SM00220">
    <property type="entry name" value="S_TKc"/>
    <property type="match status" value="1"/>
</dbReference>
<keyword evidence="11" id="KW-1133">Transmembrane helix</keyword>
<dbReference type="InterPro" id="IPR052059">
    <property type="entry name" value="CR_Ser/Thr_kinase"/>
</dbReference>
<dbReference type="GO" id="GO:0005524">
    <property type="term" value="F:ATP binding"/>
    <property type="evidence" value="ECO:0007669"/>
    <property type="project" value="UniProtKB-UniRule"/>
</dbReference>
<dbReference type="OrthoDB" id="4062651at2759"/>
<evidence type="ECO:0000256" key="16">
    <source>
        <dbReference type="RuleBase" id="RU000304"/>
    </source>
</evidence>
<dbReference type="InterPro" id="IPR017441">
    <property type="entry name" value="Protein_kinase_ATP_BS"/>
</dbReference>
<dbReference type="InterPro" id="IPR001245">
    <property type="entry name" value="Ser-Thr/Tyr_kinase_cat_dom"/>
</dbReference>
<keyword evidence="2 16" id="KW-0723">Serine/threonine-protein kinase</keyword>
<evidence type="ECO:0000256" key="17">
    <source>
        <dbReference type="SAM" id="MobiDB-lite"/>
    </source>
</evidence>
<keyword evidence="5" id="KW-0812">Transmembrane</keyword>
<evidence type="ECO:0000256" key="11">
    <source>
        <dbReference type="ARBA" id="ARBA00022989"/>
    </source>
</evidence>
<dbReference type="PANTHER" id="PTHR47973">
    <property type="entry name" value="CYSTEINE-RICH RECEPTOR-LIKE PROTEIN KINASE 3"/>
    <property type="match status" value="1"/>
</dbReference>
<evidence type="ECO:0000313" key="20">
    <source>
        <dbReference type="Proteomes" id="UP000737018"/>
    </source>
</evidence>
<comment type="caution">
    <text evidence="19">The sequence shown here is derived from an EMBL/GenBank/DDBJ whole genome shotgun (WGS) entry which is preliminary data.</text>
</comment>
<dbReference type="FunFam" id="1.10.510.10:FF:000044">
    <property type="entry name" value="Putative LRR receptor-like serine/threonine-protein kinase"/>
    <property type="match status" value="1"/>
</dbReference>
<keyword evidence="7" id="KW-0677">Repeat</keyword>
<dbReference type="CDD" id="cd14066">
    <property type="entry name" value="STKc_IRAK"/>
    <property type="match status" value="1"/>
</dbReference>
<dbReference type="PROSITE" id="PS50011">
    <property type="entry name" value="PROTEIN_KINASE_DOM"/>
    <property type="match status" value="1"/>
</dbReference>
<evidence type="ECO:0000256" key="9">
    <source>
        <dbReference type="ARBA" id="ARBA00022777"/>
    </source>
</evidence>
<dbReference type="InterPro" id="IPR011009">
    <property type="entry name" value="Kinase-like_dom_sf"/>
</dbReference>
<evidence type="ECO:0000256" key="1">
    <source>
        <dbReference type="ARBA" id="ARBA00004167"/>
    </source>
</evidence>
<dbReference type="SUPFAM" id="SSF56112">
    <property type="entry name" value="Protein kinase-like (PK-like)"/>
    <property type="match status" value="1"/>
</dbReference>
<keyword evidence="3" id="KW-0597">Phosphoprotein</keyword>
<dbReference type="Proteomes" id="UP000737018">
    <property type="component" value="Unassembled WGS sequence"/>
</dbReference>
<keyword evidence="12" id="KW-0472">Membrane</keyword>
<dbReference type="FunFam" id="3.30.200.20:FF:000225">
    <property type="entry name" value="cold-responsive protein kinase 1"/>
    <property type="match status" value="1"/>
</dbReference>
<protein>
    <recommendedName>
        <fullName evidence="18">Protein kinase domain-containing protein</fullName>
    </recommendedName>
</protein>
<organism evidence="19 20">
    <name type="scientific">Castanea mollissima</name>
    <name type="common">Chinese chestnut</name>
    <dbReference type="NCBI Taxonomy" id="60419"/>
    <lineage>
        <taxon>Eukaryota</taxon>
        <taxon>Viridiplantae</taxon>
        <taxon>Streptophyta</taxon>
        <taxon>Embryophyta</taxon>
        <taxon>Tracheophyta</taxon>
        <taxon>Spermatophyta</taxon>
        <taxon>Magnoliopsida</taxon>
        <taxon>eudicotyledons</taxon>
        <taxon>Gunneridae</taxon>
        <taxon>Pentapetalae</taxon>
        <taxon>rosids</taxon>
        <taxon>fabids</taxon>
        <taxon>Fagales</taxon>
        <taxon>Fagaceae</taxon>
        <taxon>Castanea</taxon>
    </lineage>
</organism>
<dbReference type="InterPro" id="IPR000719">
    <property type="entry name" value="Prot_kinase_dom"/>
</dbReference>
<evidence type="ECO:0000256" key="7">
    <source>
        <dbReference type="ARBA" id="ARBA00022737"/>
    </source>
</evidence>
<evidence type="ECO:0000256" key="3">
    <source>
        <dbReference type="ARBA" id="ARBA00022553"/>
    </source>
</evidence>
<sequence>MGNVNSEQRMEKCEHASNANTAKPPTPTPTPTPTGLVEFFPLTRYNYTLKKIAVTSIMGCNCFGGSRLEKKKSSANSHHEIDENLLGNIKHFSHKELRLATDNFHPSNKIGRGGFGTVYKGTLKSGIEIAVKTLSAQSKQGLREFLTEINTISNVRHPNLVELLGCCVQESNRILVYEYVENNSLDHAFLGSKSRNIKLDWGKRSAICLGTARGLAFLHEELIPHIVHRDIKASNILLDKDFNPKIGDFGLAKLFPDDITHISTRIAGTTGYLAPEYALGGQLTMKADVYSFGVLILEIISGRSSAKANWGGMEKFLLEWAWELYQEKRLLELVDPELEGYPEEEIIRYMKVAFFCSQATASRRPLMSQMQGNHPQKKDQSRNLPAIR</sequence>
<keyword evidence="4" id="KW-0808">Transferase</keyword>
<evidence type="ECO:0000256" key="4">
    <source>
        <dbReference type="ARBA" id="ARBA00022679"/>
    </source>
</evidence>
<comment type="subcellular location">
    <subcellularLocation>
        <location evidence="1">Membrane</location>
        <topology evidence="1">Single-pass membrane protein</topology>
    </subcellularLocation>
</comment>
<evidence type="ECO:0000256" key="12">
    <source>
        <dbReference type="ARBA" id="ARBA00023136"/>
    </source>
</evidence>
<dbReference type="Pfam" id="PF07714">
    <property type="entry name" value="PK_Tyr_Ser-Thr"/>
    <property type="match status" value="1"/>
</dbReference>
<dbReference type="AlphaFoldDB" id="A0A8J4QNX3"/>
<dbReference type="PROSITE" id="PS00108">
    <property type="entry name" value="PROTEIN_KINASE_ST"/>
    <property type="match status" value="1"/>
</dbReference>
<dbReference type="Gene3D" id="3.30.200.20">
    <property type="entry name" value="Phosphorylase Kinase, domain 1"/>
    <property type="match status" value="1"/>
</dbReference>
<evidence type="ECO:0000313" key="19">
    <source>
        <dbReference type="EMBL" id="KAF3954678.1"/>
    </source>
</evidence>
<evidence type="ECO:0000256" key="6">
    <source>
        <dbReference type="ARBA" id="ARBA00022729"/>
    </source>
</evidence>
<evidence type="ECO:0000256" key="13">
    <source>
        <dbReference type="ARBA" id="ARBA00023170"/>
    </source>
</evidence>
<evidence type="ECO:0000256" key="10">
    <source>
        <dbReference type="ARBA" id="ARBA00022840"/>
    </source>
</evidence>
<feature type="binding site" evidence="15">
    <location>
        <position position="132"/>
    </location>
    <ligand>
        <name>ATP</name>
        <dbReference type="ChEBI" id="CHEBI:30616"/>
    </ligand>
</feature>
<dbReference type="PROSITE" id="PS00107">
    <property type="entry name" value="PROTEIN_KINASE_ATP"/>
    <property type="match status" value="1"/>
</dbReference>
<keyword evidence="10 15" id="KW-0067">ATP-binding</keyword>
<feature type="domain" description="Protein kinase" evidence="18">
    <location>
        <begin position="104"/>
        <end position="388"/>
    </location>
</feature>
<dbReference type="Gene3D" id="1.10.510.10">
    <property type="entry name" value="Transferase(Phosphotransferase) domain 1"/>
    <property type="match status" value="1"/>
</dbReference>
<proteinExistence type="inferred from homology"/>
<keyword evidence="14" id="KW-0325">Glycoprotein</keyword>
<reference evidence="19" key="1">
    <citation type="submission" date="2020-03" db="EMBL/GenBank/DDBJ databases">
        <title>Castanea mollissima Vanexum genome sequencing.</title>
        <authorList>
            <person name="Staton M."/>
        </authorList>
    </citation>
    <scope>NUCLEOTIDE SEQUENCE</scope>
    <source>
        <tissue evidence="19">Leaf</tissue>
    </source>
</reference>
<dbReference type="GO" id="GO:0016020">
    <property type="term" value="C:membrane"/>
    <property type="evidence" value="ECO:0007669"/>
    <property type="project" value="UniProtKB-SubCell"/>
</dbReference>
<evidence type="ECO:0000256" key="14">
    <source>
        <dbReference type="ARBA" id="ARBA00023180"/>
    </source>
</evidence>
<evidence type="ECO:0000256" key="5">
    <source>
        <dbReference type="ARBA" id="ARBA00022692"/>
    </source>
</evidence>
<evidence type="ECO:0000256" key="2">
    <source>
        <dbReference type="ARBA" id="ARBA00022527"/>
    </source>
</evidence>
<evidence type="ECO:0000259" key="18">
    <source>
        <dbReference type="PROSITE" id="PS50011"/>
    </source>
</evidence>
<comment type="similarity">
    <text evidence="16">Belongs to the protein kinase superfamily.</text>
</comment>
<feature type="region of interest" description="Disordered" evidence="17">
    <location>
        <begin position="367"/>
        <end position="388"/>
    </location>
</feature>
<name>A0A8J4QNX3_9ROSI</name>
<evidence type="ECO:0000256" key="15">
    <source>
        <dbReference type="PROSITE-ProRule" id="PRU10141"/>
    </source>
</evidence>
<dbReference type="GO" id="GO:0004674">
    <property type="term" value="F:protein serine/threonine kinase activity"/>
    <property type="evidence" value="ECO:0007669"/>
    <property type="project" value="UniProtKB-KW"/>
</dbReference>
<evidence type="ECO:0000256" key="8">
    <source>
        <dbReference type="ARBA" id="ARBA00022741"/>
    </source>
</evidence>
<keyword evidence="9" id="KW-0418">Kinase</keyword>
<accession>A0A8J4QNX3</accession>
<feature type="region of interest" description="Disordered" evidence="17">
    <location>
        <begin position="1"/>
        <end position="35"/>
    </location>
</feature>
<keyword evidence="8 15" id="KW-0547">Nucleotide-binding</keyword>
<keyword evidence="6" id="KW-0732">Signal</keyword>
<keyword evidence="20" id="KW-1185">Reference proteome</keyword>
<keyword evidence="13" id="KW-0675">Receptor</keyword>